<evidence type="ECO:0000256" key="3">
    <source>
        <dbReference type="ARBA" id="ARBA00022989"/>
    </source>
</evidence>
<organism evidence="6 7">
    <name type="scientific">Glonium stellatum</name>
    <dbReference type="NCBI Taxonomy" id="574774"/>
    <lineage>
        <taxon>Eukaryota</taxon>
        <taxon>Fungi</taxon>
        <taxon>Dikarya</taxon>
        <taxon>Ascomycota</taxon>
        <taxon>Pezizomycotina</taxon>
        <taxon>Dothideomycetes</taxon>
        <taxon>Pleosporomycetidae</taxon>
        <taxon>Gloniales</taxon>
        <taxon>Gloniaceae</taxon>
        <taxon>Glonium</taxon>
    </lineage>
</organism>
<gene>
    <name evidence="6" type="ORF">AOQ84DRAFT_364717</name>
</gene>
<dbReference type="OrthoDB" id="3231000at2759"/>
<evidence type="ECO:0000256" key="4">
    <source>
        <dbReference type="ARBA" id="ARBA00023136"/>
    </source>
</evidence>
<keyword evidence="7" id="KW-1185">Reference proteome</keyword>
<dbReference type="GO" id="GO:0016020">
    <property type="term" value="C:membrane"/>
    <property type="evidence" value="ECO:0007669"/>
    <property type="project" value="UniProtKB-SubCell"/>
</dbReference>
<dbReference type="AlphaFoldDB" id="A0A8E2JSE3"/>
<dbReference type="EMBL" id="KV749794">
    <property type="protein sequence ID" value="OCL07743.1"/>
    <property type="molecule type" value="Genomic_DNA"/>
</dbReference>
<dbReference type="SUPFAM" id="SSF144083">
    <property type="entry name" value="Magnesium transport protein CorA, transmembrane region"/>
    <property type="match status" value="1"/>
</dbReference>
<evidence type="ECO:0000313" key="6">
    <source>
        <dbReference type="EMBL" id="OCL07743.1"/>
    </source>
</evidence>
<keyword evidence="3 5" id="KW-1133">Transmembrane helix</keyword>
<keyword evidence="4 5" id="KW-0472">Membrane</keyword>
<evidence type="ECO:0000256" key="1">
    <source>
        <dbReference type="ARBA" id="ARBA00004141"/>
    </source>
</evidence>
<proteinExistence type="predicted"/>
<dbReference type="Proteomes" id="UP000250140">
    <property type="component" value="Unassembled WGS sequence"/>
</dbReference>
<feature type="transmembrane region" description="Helical" evidence="5">
    <location>
        <begin position="388"/>
        <end position="407"/>
    </location>
</feature>
<sequence>MSHRSSITSRVMDAVPAWLQDEDELRTYLERSSSSGDSPRRRIFLMEGLNPGLISILGTQFNIDPSFFAAHERTILWNPDQDGVSDNNLPPSMQNPMKAFRLKYYEVLKTNPGIQQFGAGRTACSVTGRHVGTSRLNGEFYSCGVLRRKCSFWSSGESNGGWDVVILCDPPLRSIEGEAQGNQVTHISTAPFQGGYLDFTKESIAYKGKVLGPPKTCMLEDLCFYYQHRIDLIDSLADPMAVAVFVKKIVAFQYLKLVDYLRAMVAERELLLLRRNGIHPVDWVEQQWTDLQAVVQRGSEYVENVEAIHLSLGYPLAEPDTRLDSNGEKASWACCQRDFQFILMQLRGLKRRADQLNDSMMGLVSMAGARETLKGNERSMREAKSVKSLTLAGLVFIPLVFTSGLFSMNDRYIPGGSYFWVYCAVALPMVPIALLGYYVLDKGYDEKAKWSFETFKISLQSKSLKEKLRFTVQVGETCSGE</sequence>
<evidence type="ECO:0000313" key="7">
    <source>
        <dbReference type="Proteomes" id="UP000250140"/>
    </source>
</evidence>
<keyword evidence="2 5" id="KW-0812">Transmembrane</keyword>
<dbReference type="Pfam" id="PF01544">
    <property type="entry name" value="CorA"/>
    <property type="match status" value="1"/>
</dbReference>
<comment type="subcellular location">
    <subcellularLocation>
        <location evidence="1">Membrane</location>
        <topology evidence="1">Multi-pass membrane protein</topology>
    </subcellularLocation>
</comment>
<evidence type="ECO:0000256" key="2">
    <source>
        <dbReference type="ARBA" id="ARBA00022692"/>
    </source>
</evidence>
<accession>A0A8E2JSE3</accession>
<dbReference type="InterPro" id="IPR045863">
    <property type="entry name" value="CorA_TM1_TM2"/>
</dbReference>
<evidence type="ECO:0000256" key="5">
    <source>
        <dbReference type="SAM" id="Phobius"/>
    </source>
</evidence>
<dbReference type="InterPro" id="IPR002523">
    <property type="entry name" value="MgTranspt_CorA/ZnTranspt_ZntB"/>
</dbReference>
<feature type="transmembrane region" description="Helical" evidence="5">
    <location>
        <begin position="419"/>
        <end position="440"/>
    </location>
</feature>
<name>A0A8E2JSE3_9PEZI</name>
<reference evidence="6 7" key="1">
    <citation type="journal article" date="2016" name="Nat. Commun.">
        <title>Ectomycorrhizal ecology is imprinted in the genome of the dominant symbiotic fungus Cenococcum geophilum.</title>
        <authorList>
            <consortium name="DOE Joint Genome Institute"/>
            <person name="Peter M."/>
            <person name="Kohler A."/>
            <person name="Ohm R.A."/>
            <person name="Kuo A."/>
            <person name="Krutzmann J."/>
            <person name="Morin E."/>
            <person name="Arend M."/>
            <person name="Barry K.W."/>
            <person name="Binder M."/>
            <person name="Choi C."/>
            <person name="Clum A."/>
            <person name="Copeland A."/>
            <person name="Grisel N."/>
            <person name="Haridas S."/>
            <person name="Kipfer T."/>
            <person name="LaButti K."/>
            <person name="Lindquist E."/>
            <person name="Lipzen A."/>
            <person name="Maire R."/>
            <person name="Meier B."/>
            <person name="Mihaltcheva S."/>
            <person name="Molinier V."/>
            <person name="Murat C."/>
            <person name="Poggeler S."/>
            <person name="Quandt C.A."/>
            <person name="Sperisen C."/>
            <person name="Tritt A."/>
            <person name="Tisserant E."/>
            <person name="Crous P.W."/>
            <person name="Henrissat B."/>
            <person name="Nehls U."/>
            <person name="Egli S."/>
            <person name="Spatafora J.W."/>
            <person name="Grigoriev I.V."/>
            <person name="Martin F.M."/>
        </authorList>
    </citation>
    <scope>NUCLEOTIDE SEQUENCE [LARGE SCALE GENOMIC DNA]</scope>
    <source>
        <strain evidence="6 7">CBS 207.34</strain>
    </source>
</reference>
<protein>
    <submittedName>
        <fullName evidence="6">Uncharacterized protein</fullName>
    </submittedName>
</protein>
<dbReference type="Gene3D" id="1.20.58.340">
    <property type="entry name" value="Magnesium transport protein CorA, transmembrane region"/>
    <property type="match status" value="1"/>
</dbReference>